<dbReference type="AlphaFoldDB" id="A0A3S1F8J4"/>
<sequence length="322" mass="36842">MQTINHRFIETNGIKMHIAEQGRGSLAILCHGFPECWYSWRHQLAALAEAGFHVVAPDLRGYGQTDRPESVEAYNILQLTSDIVGLVHVLDREQAIIVGHDQGATVAWHCALLRPDLFKAIALLSVPYRARAWESKPPTEILKRMAGEQQFYMLYFQEPGKAEAELEADVRKSLNMMLYSASGDAPPEKRWRFLFDQTEKFLDTMTEPEQLPSWLSEQDLDFLTQEFERTGFRGGLARYRNLDRDWELTSFLSGAKLQQPALFVGGELDAVVMRNRDLVNNLEKTMPNLKKKVLLPNTGHWIQQERSTEINRLLIEFLAIAA</sequence>
<dbReference type="Gene3D" id="3.40.50.1820">
    <property type="entry name" value="alpha/beta hydrolase"/>
    <property type="match status" value="1"/>
</dbReference>
<dbReference type="SUPFAM" id="SSF53474">
    <property type="entry name" value="alpha/beta-Hydrolases"/>
    <property type="match status" value="1"/>
</dbReference>
<dbReference type="STRING" id="211165.GCA_000317285_05382"/>
<comment type="caution">
    <text evidence="3">The sequence shown here is derived from an EMBL/GenBank/DDBJ whole genome shotgun (WGS) entry which is preliminary data.</text>
</comment>
<evidence type="ECO:0000313" key="3">
    <source>
        <dbReference type="EMBL" id="RUR72990.1"/>
    </source>
</evidence>
<dbReference type="OrthoDB" id="9773293at2"/>
<accession>A0A3S1F8J4</accession>
<dbReference type="RefSeq" id="WP_016874055.1">
    <property type="nucleotide sequence ID" value="NZ_AJLN01000117.1"/>
</dbReference>
<evidence type="ECO:0000256" key="1">
    <source>
        <dbReference type="ARBA" id="ARBA00022801"/>
    </source>
</evidence>
<keyword evidence="1 3" id="KW-0378">Hydrolase</keyword>
<dbReference type="GO" id="GO:0016787">
    <property type="term" value="F:hydrolase activity"/>
    <property type="evidence" value="ECO:0007669"/>
    <property type="project" value="UniProtKB-KW"/>
</dbReference>
<dbReference type="EMBL" id="RSCJ01000040">
    <property type="protein sequence ID" value="RUR72990.1"/>
    <property type="molecule type" value="Genomic_DNA"/>
</dbReference>
<dbReference type="PRINTS" id="PR00111">
    <property type="entry name" value="ABHYDROLASE"/>
</dbReference>
<organism evidence="3 4">
    <name type="scientific">Chlorogloeopsis fritschii PCC 6912</name>
    <dbReference type="NCBI Taxonomy" id="211165"/>
    <lineage>
        <taxon>Bacteria</taxon>
        <taxon>Bacillati</taxon>
        <taxon>Cyanobacteriota</taxon>
        <taxon>Cyanophyceae</taxon>
        <taxon>Nostocales</taxon>
        <taxon>Chlorogloeopsidaceae</taxon>
        <taxon>Chlorogloeopsis</taxon>
    </lineage>
</organism>
<feature type="domain" description="AB hydrolase-1" evidence="2">
    <location>
        <begin position="28"/>
        <end position="305"/>
    </location>
</feature>
<evidence type="ECO:0000313" key="4">
    <source>
        <dbReference type="Proteomes" id="UP000268857"/>
    </source>
</evidence>
<dbReference type="Pfam" id="PF00561">
    <property type="entry name" value="Abhydrolase_1"/>
    <property type="match status" value="1"/>
</dbReference>
<evidence type="ECO:0000259" key="2">
    <source>
        <dbReference type="Pfam" id="PF00561"/>
    </source>
</evidence>
<dbReference type="PANTHER" id="PTHR43329">
    <property type="entry name" value="EPOXIDE HYDROLASE"/>
    <property type="match status" value="1"/>
</dbReference>
<proteinExistence type="predicted"/>
<dbReference type="InterPro" id="IPR029058">
    <property type="entry name" value="AB_hydrolase_fold"/>
</dbReference>
<dbReference type="InterPro" id="IPR000073">
    <property type="entry name" value="AB_hydrolase_1"/>
</dbReference>
<dbReference type="PRINTS" id="PR00412">
    <property type="entry name" value="EPOXHYDRLASE"/>
</dbReference>
<reference evidence="3 4" key="1">
    <citation type="journal article" date="2019" name="Genome Biol. Evol.">
        <title>Day and night: Metabolic profiles and evolutionary relationships of six axenic non-marine cyanobacteria.</title>
        <authorList>
            <person name="Will S.E."/>
            <person name="Henke P."/>
            <person name="Boedeker C."/>
            <person name="Huang S."/>
            <person name="Brinkmann H."/>
            <person name="Rohde M."/>
            <person name="Jarek M."/>
            <person name="Friedl T."/>
            <person name="Seufert S."/>
            <person name="Schumacher M."/>
            <person name="Overmann J."/>
            <person name="Neumann-Schaal M."/>
            <person name="Petersen J."/>
        </authorList>
    </citation>
    <scope>NUCLEOTIDE SEQUENCE [LARGE SCALE GENOMIC DNA]</scope>
    <source>
        <strain evidence="3 4">PCC 6912</strain>
    </source>
</reference>
<dbReference type="Proteomes" id="UP000268857">
    <property type="component" value="Unassembled WGS sequence"/>
</dbReference>
<protein>
    <submittedName>
        <fullName evidence="3">Epoxide hydrolase</fullName>
    </submittedName>
</protein>
<gene>
    <name evidence="3" type="primary">ephA</name>
    <name evidence="3" type="ORF">PCC6912_59880</name>
</gene>
<name>A0A3S1F8J4_CHLFR</name>
<keyword evidence="4" id="KW-1185">Reference proteome</keyword>
<dbReference type="InterPro" id="IPR000639">
    <property type="entry name" value="Epox_hydrolase-like"/>
</dbReference>